<keyword evidence="2 4" id="KW-0539">Nucleus</keyword>
<dbReference type="PROSITE" id="PS51015">
    <property type="entry name" value="YDG"/>
    <property type="match status" value="1"/>
</dbReference>
<comment type="caution">
    <text evidence="7">The sequence shown here is derived from an EMBL/GenBank/DDBJ whole genome shotgun (WGS) entry which is preliminary data.</text>
</comment>
<dbReference type="InterPro" id="IPR001841">
    <property type="entry name" value="Znf_RING"/>
</dbReference>
<dbReference type="Gene3D" id="2.30.280.10">
    <property type="entry name" value="SRA-YDG"/>
    <property type="match status" value="1"/>
</dbReference>
<dbReference type="EMBL" id="JBCLYO010000002">
    <property type="protein sequence ID" value="KAL0092243.1"/>
    <property type="molecule type" value="Genomic_DNA"/>
</dbReference>
<dbReference type="InterPro" id="IPR045134">
    <property type="entry name" value="UHRF1/2-like"/>
</dbReference>
<evidence type="ECO:0000256" key="3">
    <source>
        <dbReference type="PROSITE-ProRule" id="PRU00175"/>
    </source>
</evidence>
<dbReference type="Proteomes" id="UP001448207">
    <property type="component" value="Unassembled WGS sequence"/>
</dbReference>
<comment type="subcellular location">
    <subcellularLocation>
        <location evidence="4">Nucleus</location>
    </subcellularLocation>
</comment>
<dbReference type="SMART" id="SM00466">
    <property type="entry name" value="SRA"/>
    <property type="match status" value="1"/>
</dbReference>
<dbReference type="PANTHER" id="PTHR14140">
    <property type="entry name" value="E3 UBIQUITIN-PROTEIN LIGASE UHRF-RELATED"/>
    <property type="match status" value="1"/>
</dbReference>
<gene>
    <name evidence="7" type="ORF">J3Q64DRAFT_1209867</name>
</gene>
<keyword evidence="3" id="KW-0863">Zinc-finger</keyword>
<evidence type="ECO:0000256" key="2">
    <source>
        <dbReference type="ARBA" id="ARBA00023242"/>
    </source>
</evidence>
<keyword evidence="1" id="KW-0238">DNA-binding</keyword>
<evidence type="ECO:0000256" key="4">
    <source>
        <dbReference type="PROSITE-ProRule" id="PRU00358"/>
    </source>
</evidence>
<name>A0ABR3B859_PHYBL</name>
<dbReference type="InterPro" id="IPR015947">
    <property type="entry name" value="PUA-like_sf"/>
</dbReference>
<proteinExistence type="predicted"/>
<accession>A0ABR3B859</accession>
<evidence type="ECO:0000259" key="6">
    <source>
        <dbReference type="PROSITE" id="PS51015"/>
    </source>
</evidence>
<evidence type="ECO:0000259" key="5">
    <source>
        <dbReference type="PROSITE" id="PS50089"/>
    </source>
</evidence>
<evidence type="ECO:0000313" key="8">
    <source>
        <dbReference type="Proteomes" id="UP001448207"/>
    </source>
</evidence>
<keyword evidence="3" id="KW-0862">Zinc</keyword>
<evidence type="ECO:0000313" key="7">
    <source>
        <dbReference type="EMBL" id="KAL0092243.1"/>
    </source>
</evidence>
<dbReference type="SUPFAM" id="SSF57850">
    <property type="entry name" value="RING/U-box"/>
    <property type="match status" value="1"/>
</dbReference>
<evidence type="ECO:0000256" key="1">
    <source>
        <dbReference type="ARBA" id="ARBA00023125"/>
    </source>
</evidence>
<protein>
    <submittedName>
        <fullName evidence="7">PUA-like domain-containing protein</fullName>
    </submittedName>
</protein>
<keyword evidence="3" id="KW-0479">Metal-binding</keyword>
<feature type="domain" description="YDG" evidence="6">
    <location>
        <begin position="142"/>
        <end position="311"/>
    </location>
</feature>
<sequence length="530" mass="60009">MVNHGRLIEDYNLKTGDTIRVIPLKQQLAPTNIEQTSSPVVQINISNDIKTEPIDSTPEFPTVVPRPLSQKATLSPRIKQPAADFPFGPTKMKATSGFSRSVERIDLISPSGRYKRRIPVQWSTNPIAGKTGLNIVPAEHQGPLPHVPVGYCVDMRMTMSSIGVHRPPIAGISGSQSMGYVVSIVMSGEYPEDEDQGDEFVYTGSGGRSGSDLIQTFDQDLTRSNLLLAKSCNVRLNTITGGDSGDAWKDSAPIRVVRGYNLSKNAQKSGRLERSYGPSQGYRYDGIYKITRYWSEIGYTGHKVWRFHLKRDDPSPAPWTVEGGAFIRRHCKRILRQEPNEERIQQLLGFRSILKFLVPDPGYKKLHLTNSYRPSMRKMDQEDASEPIRRTNISSGTYIPTHAIWKAVIGDQMNKRIWMRLIDLNYQKEYNIKDHLTFIENALTQPEFQCMICNEQKCRQADPVYRDGLNIPLVKAESLHCTRCDYNFCEKCLKPMIERKHVVCPNCLSQKSLCFNRRLSAVFAAMNIPL</sequence>
<dbReference type="InterPro" id="IPR036987">
    <property type="entry name" value="SRA-YDG_sf"/>
</dbReference>
<organism evidence="7 8">
    <name type="scientific">Phycomyces blakesleeanus</name>
    <dbReference type="NCBI Taxonomy" id="4837"/>
    <lineage>
        <taxon>Eukaryota</taxon>
        <taxon>Fungi</taxon>
        <taxon>Fungi incertae sedis</taxon>
        <taxon>Mucoromycota</taxon>
        <taxon>Mucoromycotina</taxon>
        <taxon>Mucoromycetes</taxon>
        <taxon>Mucorales</taxon>
        <taxon>Phycomycetaceae</taxon>
        <taxon>Phycomyces</taxon>
    </lineage>
</organism>
<dbReference type="PROSITE" id="PS50089">
    <property type="entry name" value="ZF_RING_2"/>
    <property type="match status" value="1"/>
</dbReference>
<keyword evidence="8" id="KW-1185">Reference proteome</keyword>
<reference evidence="7 8" key="1">
    <citation type="submission" date="2024-04" db="EMBL/GenBank/DDBJ databases">
        <title>Symmetric and asymmetric DNA N6-adenine methylation regulates different biological responses in Mucorales.</title>
        <authorList>
            <consortium name="Lawrence Berkeley National Laboratory"/>
            <person name="Lax C."/>
            <person name="Mondo S.J."/>
            <person name="Osorio-Concepcion M."/>
            <person name="Muszewska A."/>
            <person name="Corrochano-Luque M."/>
            <person name="Gutierrez G."/>
            <person name="Riley R."/>
            <person name="Lipzen A."/>
            <person name="Guo J."/>
            <person name="Hundley H."/>
            <person name="Amirebrahimi M."/>
            <person name="Ng V."/>
            <person name="Lorenzo-Gutierrez D."/>
            <person name="Binder U."/>
            <person name="Yang J."/>
            <person name="Song Y."/>
            <person name="Canovas D."/>
            <person name="Navarro E."/>
            <person name="Freitag M."/>
            <person name="Gabaldon T."/>
            <person name="Grigoriev I.V."/>
            <person name="Corrochano L.M."/>
            <person name="Nicolas F.E."/>
            <person name="Garre V."/>
        </authorList>
    </citation>
    <scope>NUCLEOTIDE SEQUENCE [LARGE SCALE GENOMIC DNA]</scope>
    <source>
        <strain evidence="7 8">L51</strain>
    </source>
</reference>
<dbReference type="InterPro" id="IPR003105">
    <property type="entry name" value="SRA_YDG"/>
</dbReference>
<dbReference type="Pfam" id="PF02182">
    <property type="entry name" value="SAD_SRA"/>
    <property type="match status" value="1"/>
</dbReference>
<dbReference type="SUPFAM" id="SSF88697">
    <property type="entry name" value="PUA domain-like"/>
    <property type="match status" value="1"/>
</dbReference>
<feature type="domain" description="RING-type" evidence="5">
    <location>
        <begin position="450"/>
        <end position="507"/>
    </location>
</feature>
<dbReference type="PANTHER" id="PTHR14140:SF27">
    <property type="entry name" value="OS04G0289800 PROTEIN"/>
    <property type="match status" value="1"/>
</dbReference>